<feature type="non-terminal residue" evidence="4">
    <location>
        <position position="141"/>
    </location>
</feature>
<name>X1QST5_9ZZZZ</name>
<dbReference type="Gene3D" id="3.40.50.300">
    <property type="entry name" value="P-loop containing nucleotide triphosphate hydrolases"/>
    <property type="match status" value="1"/>
</dbReference>
<dbReference type="InterPro" id="IPR027417">
    <property type="entry name" value="P-loop_NTPase"/>
</dbReference>
<dbReference type="EMBL" id="BARV01041780">
    <property type="protein sequence ID" value="GAI53950.1"/>
    <property type="molecule type" value="Genomic_DNA"/>
</dbReference>
<gene>
    <name evidence="4" type="ORF">S06H3_63099</name>
</gene>
<accession>X1QST5</accession>
<evidence type="ECO:0000256" key="2">
    <source>
        <dbReference type="ARBA" id="ARBA00022840"/>
    </source>
</evidence>
<dbReference type="SUPFAM" id="SSF52540">
    <property type="entry name" value="P-loop containing nucleoside triphosphate hydrolases"/>
    <property type="match status" value="1"/>
</dbReference>
<dbReference type="Pfam" id="PF00005">
    <property type="entry name" value="ABC_tran"/>
    <property type="match status" value="1"/>
</dbReference>
<keyword evidence="2" id="KW-0067">ATP-binding</keyword>
<comment type="caution">
    <text evidence="4">The sequence shown here is derived from an EMBL/GenBank/DDBJ whole genome shotgun (WGS) entry which is preliminary data.</text>
</comment>
<proteinExistence type="predicted"/>
<dbReference type="InterPro" id="IPR050107">
    <property type="entry name" value="ABC_carbohydrate_import_ATPase"/>
</dbReference>
<feature type="domain" description="ABC transporter" evidence="3">
    <location>
        <begin position="2"/>
        <end position="95"/>
    </location>
</feature>
<dbReference type="PANTHER" id="PTHR43790">
    <property type="entry name" value="CARBOHYDRATE TRANSPORT ATP-BINDING PROTEIN MG119-RELATED"/>
    <property type="match status" value="1"/>
</dbReference>
<dbReference type="AlphaFoldDB" id="X1QST5"/>
<dbReference type="InterPro" id="IPR003439">
    <property type="entry name" value="ABC_transporter-like_ATP-bd"/>
</dbReference>
<dbReference type="PANTHER" id="PTHR43790:SF8">
    <property type="entry name" value="SUGAR ABC TRANSPORTER ATP-BINDING PROTEIN"/>
    <property type="match status" value="1"/>
</dbReference>
<protein>
    <recommendedName>
        <fullName evidence="3">ABC transporter domain-containing protein</fullName>
    </recommendedName>
</protein>
<keyword evidence="1" id="KW-0547">Nucleotide-binding</keyword>
<dbReference type="GO" id="GO:0005524">
    <property type="term" value="F:ATP binding"/>
    <property type="evidence" value="ECO:0007669"/>
    <property type="project" value="UniProtKB-KW"/>
</dbReference>
<feature type="non-terminal residue" evidence="4">
    <location>
        <position position="1"/>
    </location>
</feature>
<reference evidence="4" key="1">
    <citation type="journal article" date="2014" name="Front. Microbiol.">
        <title>High frequency of phylogenetically diverse reductive dehalogenase-homologous genes in deep subseafloor sedimentary metagenomes.</title>
        <authorList>
            <person name="Kawai M."/>
            <person name="Futagami T."/>
            <person name="Toyoda A."/>
            <person name="Takaki Y."/>
            <person name="Nishi S."/>
            <person name="Hori S."/>
            <person name="Arai W."/>
            <person name="Tsubouchi T."/>
            <person name="Morono Y."/>
            <person name="Uchiyama I."/>
            <person name="Ito T."/>
            <person name="Fujiyama A."/>
            <person name="Inagaki F."/>
            <person name="Takami H."/>
        </authorList>
    </citation>
    <scope>NUCLEOTIDE SEQUENCE</scope>
    <source>
        <strain evidence="4">Expedition CK06-06</strain>
    </source>
</reference>
<dbReference type="GO" id="GO:0016887">
    <property type="term" value="F:ATP hydrolysis activity"/>
    <property type="evidence" value="ECO:0007669"/>
    <property type="project" value="InterPro"/>
</dbReference>
<organism evidence="4">
    <name type="scientific">marine sediment metagenome</name>
    <dbReference type="NCBI Taxonomy" id="412755"/>
    <lineage>
        <taxon>unclassified sequences</taxon>
        <taxon>metagenomes</taxon>
        <taxon>ecological metagenomes</taxon>
    </lineage>
</organism>
<evidence type="ECO:0000259" key="3">
    <source>
        <dbReference type="Pfam" id="PF00005"/>
    </source>
</evidence>
<evidence type="ECO:0000313" key="4">
    <source>
        <dbReference type="EMBL" id="GAI53950.1"/>
    </source>
</evidence>
<evidence type="ECO:0000256" key="1">
    <source>
        <dbReference type="ARBA" id="ARBA00022741"/>
    </source>
</evidence>
<sequence length="141" mass="15705">NGIETIYQEQALADDLSVTRNLFMGKELQKSIGPIKLLNHKKMKKESENILSGLGLSISSMDQETRFCSGGERQGIAIARAMYFKAKLVILDEPTRALGVAGVRRVLELVKELKSRGIASIFITHNLHHVYPVADRFVILV</sequence>